<feature type="region of interest" description="Disordered" evidence="1">
    <location>
        <begin position="175"/>
        <end position="197"/>
    </location>
</feature>
<reference evidence="2 4" key="1">
    <citation type="submission" date="2023-07" db="EMBL/GenBank/DDBJ databases">
        <title>Sorghum-associated microbial communities from plants grown in Nebraska, USA.</title>
        <authorList>
            <person name="Schachtman D."/>
        </authorList>
    </citation>
    <scope>NUCLEOTIDE SEQUENCE</scope>
    <source>
        <strain evidence="2">DS1006</strain>
        <strain evidence="3 4">DS1016</strain>
    </source>
</reference>
<dbReference type="Proteomes" id="UP001242995">
    <property type="component" value="Unassembled WGS sequence"/>
</dbReference>
<evidence type="ECO:0000313" key="3">
    <source>
        <dbReference type="EMBL" id="MDQ0180192.1"/>
    </source>
</evidence>
<accession>A0AAW8D623</accession>
<gene>
    <name evidence="2" type="ORF">J2S90_000095</name>
    <name evidence="3" type="ORF">J2S93_001608</name>
</gene>
<evidence type="ECO:0000313" key="2">
    <source>
        <dbReference type="EMBL" id="MDP9903155.1"/>
    </source>
</evidence>
<evidence type="ECO:0000256" key="1">
    <source>
        <dbReference type="SAM" id="MobiDB-lite"/>
    </source>
</evidence>
<dbReference type="RefSeq" id="WP_306958780.1">
    <property type="nucleotide sequence ID" value="NZ_JAUSRG010000001.1"/>
</dbReference>
<dbReference type="Proteomes" id="UP001230951">
    <property type="component" value="Unassembled WGS sequence"/>
</dbReference>
<keyword evidence="4" id="KW-1185">Reference proteome</keyword>
<evidence type="ECO:0000313" key="5">
    <source>
        <dbReference type="Proteomes" id="UP001242995"/>
    </source>
</evidence>
<sequence>MNTEQTPSLRSRIHAVIRGSAHKAIVFHDLDAVPLSSSGYFSPSGRNATLTSHGWMAGDRTITPAKGEIFTSHQGPANDDKLAELITAELTPEHHVLVDFEAVTGREPGDWESGLPGYDFTTLANPDILGHNLNESELAHLYFEIEDVGSLGESDAYSDLDKAIKKLGEEPAERLSKLADTSHSGLFELNHDQKDPA</sequence>
<organism evidence="2 5">
    <name type="scientific">Arthrobacter bambusae</name>
    <dbReference type="NCBI Taxonomy" id="1338426"/>
    <lineage>
        <taxon>Bacteria</taxon>
        <taxon>Bacillati</taxon>
        <taxon>Actinomycetota</taxon>
        <taxon>Actinomycetes</taxon>
        <taxon>Micrococcales</taxon>
        <taxon>Micrococcaceae</taxon>
        <taxon>Arthrobacter</taxon>
    </lineage>
</organism>
<protein>
    <submittedName>
        <fullName evidence="2">Uncharacterized protein</fullName>
    </submittedName>
</protein>
<name>A0AAW8D623_9MICC</name>
<evidence type="ECO:0000313" key="4">
    <source>
        <dbReference type="Proteomes" id="UP001230951"/>
    </source>
</evidence>
<dbReference type="EMBL" id="JAUSRG010000001">
    <property type="protein sequence ID" value="MDP9903155.1"/>
    <property type="molecule type" value="Genomic_DNA"/>
</dbReference>
<dbReference type="EMBL" id="JAUSTF010000002">
    <property type="protein sequence ID" value="MDQ0180192.1"/>
    <property type="molecule type" value="Genomic_DNA"/>
</dbReference>
<dbReference type="AlphaFoldDB" id="A0AAW8D623"/>
<comment type="caution">
    <text evidence="2">The sequence shown here is derived from an EMBL/GenBank/DDBJ whole genome shotgun (WGS) entry which is preliminary data.</text>
</comment>
<proteinExistence type="predicted"/>